<organism evidence="4 6">
    <name type="scientific">Sphingomonas yabuuchiae</name>
    <dbReference type="NCBI Taxonomy" id="172044"/>
    <lineage>
        <taxon>Bacteria</taxon>
        <taxon>Pseudomonadati</taxon>
        <taxon>Pseudomonadota</taxon>
        <taxon>Alphaproteobacteria</taxon>
        <taxon>Sphingomonadales</taxon>
        <taxon>Sphingomonadaceae</taxon>
        <taxon>Sphingomonas</taxon>
    </lineage>
</organism>
<keyword evidence="2" id="KW-0732">Signal</keyword>
<dbReference type="AlphaFoldDB" id="A0AA41A099"/>
<dbReference type="Proteomes" id="UP000704529">
    <property type="component" value="Unassembled WGS sequence"/>
</dbReference>
<accession>A0AA41A099</accession>
<comment type="caution">
    <text evidence="4">The sequence shown here is derived from an EMBL/GenBank/DDBJ whole genome shotgun (WGS) entry which is preliminary data.</text>
</comment>
<evidence type="ECO:0000313" key="5">
    <source>
        <dbReference type="Proteomes" id="UP000584663"/>
    </source>
</evidence>
<feature type="chain" id="PRO_5041353300" evidence="2">
    <location>
        <begin position="22"/>
        <end position="452"/>
    </location>
</feature>
<reference evidence="3 5" key="1">
    <citation type="submission" date="2020-08" db="EMBL/GenBank/DDBJ databases">
        <title>Genomic Encyclopedia of Type Strains, Phase IV (KMG-IV): sequencing the most valuable type-strain genomes for metagenomic binning, comparative biology and taxonomic classification.</title>
        <authorList>
            <person name="Goeker M."/>
        </authorList>
    </citation>
    <scope>NUCLEOTIDE SEQUENCE [LARGE SCALE GENOMIC DNA]</scope>
    <source>
        <strain evidence="3 5">DSM 14562</strain>
    </source>
</reference>
<name>A0AA41A099_9SPHN</name>
<dbReference type="Proteomes" id="UP000584663">
    <property type="component" value="Unassembled WGS sequence"/>
</dbReference>
<dbReference type="EMBL" id="JAFHKU010000132">
    <property type="protein sequence ID" value="MBN3559247.1"/>
    <property type="molecule type" value="Genomic_DNA"/>
</dbReference>
<protein>
    <submittedName>
        <fullName evidence="4">Uncharacterized protein</fullName>
    </submittedName>
</protein>
<dbReference type="RefSeq" id="WP_184105037.1">
    <property type="nucleotide sequence ID" value="NZ_JACHNX010000003.1"/>
</dbReference>
<evidence type="ECO:0000313" key="6">
    <source>
        <dbReference type="Proteomes" id="UP000704529"/>
    </source>
</evidence>
<dbReference type="EMBL" id="JACHNX010000003">
    <property type="protein sequence ID" value="MBB4609128.1"/>
    <property type="molecule type" value="Genomic_DNA"/>
</dbReference>
<evidence type="ECO:0000256" key="2">
    <source>
        <dbReference type="SAM" id="SignalP"/>
    </source>
</evidence>
<evidence type="ECO:0000256" key="1">
    <source>
        <dbReference type="SAM" id="MobiDB-lite"/>
    </source>
</evidence>
<gene>
    <name evidence="3" type="ORF">GGQ89_001335</name>
    <name evidence="4" type="ORF">JYA60_13535</name>
</gene>
<proteinExistence type="predicted"/>
<feature type="region of interest" description="Disordered" evidence="1">
    <location>
        <begin position="417"/>
        <end position="452"/>
    </location>
</feature>
<feature type="signal peptide" evidence="2">
    <location>
        <begin position="1"/>
        <end position="21"/>
    </location>
</feature>
<evidence type="ECO:0000313" key="3">
    <source>
        <dbReference type="EMBL" id="MBB4609128.1"/>
    </source>
</evidence>
<evidence type="ECO:0000313" key="4">
    <source>
        <dbReference type="EMBL" id="MBN3559247.1"/>
    </source>
</evidence>
<reference evidence="4" key="2">
    <citation type="submission" date="2021-01" db="EMBL/GenBank/DDBJ databases">
        <title>Genome Sequencing of Type Strains.</title>
        <authorList>
            <person name="Lemaire J.F."/>
            <person name="Inderbitzin P."/>
            <person name="Collins S.B."/>
            <person name="Wespe N."/>
            <person name="Knight-Connoni V."/>
        </authorList>
    </citation>
    <scope>NUCLEOTIDE SEQUENCE</scope>
    <source>
        <strain evidence="4">DSM 14562</strain>
    </source>
</reference>
<sequence>MKWLRGITVAMAMLWALPVSADSWAPPTKETYRSADGNVRFTVVPRGLQDQLAYFTDKVKGREPAGQRRGAASYARGLWERRSGTTWIRIWEGRLVNDVSPVSALVADDGRYVVTFDNWHSKGFGDNVVVIYRADGTVVRSLRLADIMPEDYVRILPRSVSSLWWSGKHSLSPDGRSVILKIVIPGSSHGATEPRGYLDVPVELATGTVAPLAGPNWDMAQAVAAPLIASAKESEAEDRARTLAPLTAPTGTAELEWTRYMCAAAERLASPPGVSIGLGTEWVLPPAGDPQFAENAELIRSLFMEPSEKEDYQFSSPNAPDALARLLIDSASHGRPGSLAGSRLFIALPASQAEPVRTALKRSGATVILFDPAQPIPQRPEVLRQLGVAPDQVDAEVAKAEAAARQYKAEAARLKALAPPEPAVAKPEEDDAQMDALADAMEMEADKLEKGN</sequence>
<keyword evidence="5" id="KW-1185">Reference proteome</keyword>